<reference evidence="2 3" key="1">
    <citation type="journal article" date="2016" name="Genome Biol. Evol.">
        <title>Divergent and convergent evolution of fungal pathogenicity.</title>
        <authorList>
            <person name="Shang Y."/>
            <person name="Xiao G."/>
            <person name="Zheng P."/>
            <person name="Cen K."/>
            <person name="Zhan S."/>
            <person name="Wang C."/>
        </authorList>
    </citation>
    <scope>NUCLEOTIDE SEQUENCE [LARGE SCALE GENOMIC DNA]</scope>
    <source>
        <strain evidence="2 3">RCEF 1005</strain>
    </source>
</reference>
<dbReference type="STRING" id="1081108.A0A167VA42"/>
<gene>
    <name evidence="2" type="ORF">LEL_10726</name>
</gene>
<feature type="domain" description="DUF3638" evidence="1">
    <location>
        <begin position="34"/>
        <end position="84"/>
    </location>
</feature>
<sequence length="122" mass="13726">MITKRATMKEILLHGNMRESSARLRRAGLPPPPVHIIDESDEILSVKYELVYTMGAQRAVDHAPTRWVIIAEVLDMVRRCVPMVQAPWPDAVEVYPGHDGCLSSLLHCESLSFTFLVSLSTR</sequence>
<dbReference type="OrthoDB" id="4776863at2759"/>
<dbReference type="Proteomes" id="UP000076881">
    <property type="component" value="Unassembled WGS sequence"/>
</dbReference>
<dbReference type="EMBL" id="AZHF01000017">
    <property type="protein sequence ID" value="OAA62390.1"/>
    <property type="molecule type" value="Genomic_DNA"/>
</dbReference>
<comment type="caution">
    <text evidence="2">The sequence shown here is derived from an EMBL/GenBank/DDBJ whole genome shotgun (WGS) entry which is preliminary data.</text>
</comment>
<accession>A0A167VA42</accession>
<protein>
    <recommendedName>
        <fullName evidence="1">DUF3638 domain-containing protein</fullName>
    </recommendedName>
</protein>
<keyword evidence="3" id="KW-1185">Reference proteome</keyword>
<name>A0A167VA42_CORDF</name>
<dbReference type="AlphaFoldDB" id="A0A167VA42"/>
<evidence type="ECO:0000259" key="1">
    <source>
        <dbReference type="Pfam" id="PF12340"/>
    </source>
</evidence>
<dbReference type="InterPro" id="IPR022099">
    <property type="entry name" value="DUF3638"/>
</dbReference>
<evidence type="ECO:0000313" key="3">
    <source>
        <dbReference type="Proteomes" id="UP000076881"/>
    </source>
</evidence>
<dbReference type="Pfam" id="PF12340">
    <property type="entry name" value="DUF3638"/>
    <property type="match status" value="1"/>
</dbReference>
<proteinExistence type="predicted"/>
<organism evidence="2 3">
    <name type="scientific">Akanthomyces lecanii RCEF 1005</name>
    <dbReference type="NCBI Taxonomy" id="1081108"/>
    <lineage>
        <taxon>Eukaryota</taxon>
        <taxon>Fungi</taxon>
        <taxon>Dikarya</taxon>
        <taxon>Ascomycota</taxon>
        <taxon>Pezizomycotina</taxon>
        <taxon>Sordariomycetes</taxon>
        <taxon>Hypocreomycetidae</taxon>
        <taxon>Hypocreales</taxon>
        <taxon>Cordycipitaceae</taxon>
        <taxon>Akanthomyces</taxon>
        <taxon>Cordyceps confragosa</taxon>
    </lineage>
</organism>
<evidence type="ECO:0000313" key="2">
    <source>
        <dbReference type="EMBL" id="OAA62390.1"/>
    </source>
</evidence>